<feature type="compositionally biased region" description="Low complexity" evidence="6">
    <location>
        <begin position="637"/>
        <end position="648"/>
    </location>
</feature>
<feature type="compositionally biased region" description="Polar residues" evidence="6">
    <location>
        <begin position="162"/>
        <end position="180"/>
    </location>
</feature>
<gene>
    <name evidence="8" type="ORF">CYLTODRAFT_425074</name>
</gene>
<evidence type="ECO:0000259" key="7">
    <source>
        <dbReference type="Pfam" id="PF04082"/>
    </source>
</evidence>
<dbReference type="PANTHER" id="PTHR31845:SF19">
    <property type="entry name" value="TRANSCRIPTION FACTOR DOMAIN-CONTAINING PROTEIN"/>
    <property type="match status" value="1"/>
</dbReference>
<dbReference type="EMBL" id="KN880628">
    <property type="protein sequence ID" value="KIY64582.1"/>
    <property type="molecule type" value="Genomic_DNA"/>
</dbReference>
<dbReference type="InterPro" id="IPR007219">
    <property type="entry name" value="XnlR_reg_dom"/>
</dbReference>
<keyword evidence="3" id="KW-0238">DNA-binding</keyword>
<name>A0A0D7B256_9AGAR</name>
<protein>
    <recommendedName>
        <fullName evidence="7">Xylanolytic transcriptional activator regulatory domain-containing protein</fullName>
    </recommendedName>
</protein>
<organism evidence="8 9">
    <name type="scientific">Cylindrobasidium torrendii FP15055 ss-10</name>
    <dbReference type="NCBI Taxonomy" id="1314674"/>
    <lineage>
        <taxon>Eukaryota</taxon>
        <taxon>Fungi</taxon>
        <taxon>Dikarya</taxon>
        <taxon>Basidiomycota</taxon>
        <taxon>Agaricomycotina</taxon>
        <taxon>Agaricomycetes</taxon>
        <taxon>Agaricomycetidae</taxon>
        <taxon>Agaricales</taxon>
        <taxon>Marasmiineae</taxon>
        <taxon>Physalacriaceae</taxon>
        <taxon>Cylindrobasidium</taxon>
    </lineage>
</organism>
<feature type="domain" description="Xylanolytic transcriptional activator regulatory" evidence="7">
    <location>
        <begin position="224"/>
        <end position="356"/>
    </location>
</feature>
<dbReference type="STRING" id="1314674.A0A0D7B256"/>
<keyword evidence="9" id="KW-1185">Reference proteome</keyword>
<dbReference type="GO" id="GO:0008270">
    <property type="term" value="F:zinc ion binding"/>
    <property type="evidence" value="ECO:0007669"/>
    <property type="project" value="InterPro"/>
</dbReference>
<feature type="region of interest" description="Disordered" evidence="6">
    <location>
        <begin position="723"/>
        <end position="750"/>
    </location>
</feature>
<reference evidence="8 9" key="1">
    <citation type="journal article" date="2015" name="Fungal Genet. Biol.">
        <title>Evolution of novel wood decay mechanisms in Agaricales revealed by the genome sequences of Fistulina hepatica and Cylindrobasidium torrendii.</title>
        <authorList>
            <person name="Floudas D."/>
            <person name="Held B.W."/>
            <person name="Riley R."/>
            <person name="Nagy L.G."/>
            <person name="Koehler G."/>
            <person name="Ransdell A.S."/>
            <person name="Younus H."/>
            <person name="Chow J."/>
            <person name="Chiniquy J."/>
            <person name="Lipzen A."/>
            <person name="Tritt A."/>
            <person name="Sun H."/>
            <person name="Haridas S."/>
            <person name="LaButti K."/>
            <person name="Ohm R.A."/>
            <person name="Kues U."/>
            <person name="Blanchette R.A."/>
            <person name="Grigoriev I.V."/>
            <person name="Minto R.E."/>
            <person name="Hibbett D.S."/>
        </authorList>
    </citation>
    <scope>NUCLEOTIDE SEQUENCE [LARGE SCALE GENOMIC DNA]</scope>
    <source>
        <strain evidence="8 9">FP15055 ss-10</strain>
    </source>
</reference>
<feature type="region of interest" description="Disordered" evidence="6">
    <location>
        <begin position="54"/>
        <end position="129"/>
    </location>
</feature>
<feature type="compositionally biased region" description="Pro residues" evidence="6">
    <location>
        <begin position="675"/>
        <end position="685"/>
    </location>
</feature>
<dbReference type="Gene3D" id="4.10.240.10">
    <property type="entry name" value="Zn(2)-C6 fungal-type DNA-binding domain"/>
    <property type="match status" value="1"/>
</dbReference>
<dbReference type="Proteomes" id="UP000054007">
    <property type="component" value="Unassembled WGS sequence"/>
</dbReference>
<feature type="compositionally biased region" description="Polar residues" evidence="6">
    <location>
        <begin position="611"/>
        <end position="636"/>
    </location>
</feature>
<dbReference type="GO" id="GO:0005634">
    <property type="term" value="C:nucleus"/>
    <property type="evidence" value="ECO:0007669"/>
    <property type="project" value="UniProtKB-SubCell"/>
</dbReference>
<evidence type="ECO:0000313" key="8">
    <source>
        <dbReference type="EMBL" id="KIY64582.1"/>
    </source>
</evidence>
<dbReference type="GO" id="GO:0000981">
    <property type="term" value="F:DNA-binding transcription factor activity, RNA polymerase II-specific"/>
    <property type="evidence" value="ECO:0007669"/>
    <property type="project" value="InterPro"/>
</dbReference>
<evidence type="ECO:0000256" key="1">
    <source>
        <dbReference type="ARBA" id="ARBA00004123"/>
    </source>
</evidence>
<feature type="region of interest" description="Disordered" evidence="6">
    <location>
        <begin position="154"/>
        <end position="180"/>
    </location>
</feature>
<proteinExistence type="predicted"/>
<dbReference type="PANTHER" id="PTHR31845">
    <property type="entry name" value="FINGER DOMAIN PROTEIN, PUTATIVE-RELATED"/>
    <property type="match status" value="1"/>
</dbReference>
<evidence type="ECO:0000256" key="2">
    <source>
        <dbReference type="ARBA" id="ARBA00023015"/>
    </source>
</evidence>
<dbReference type="OrthoDB" id="3163292at2759"/>
<accession>A0A0D7B256</accession>
<keyword evidence="4" id="KW-0804">Transcription</keyword>
<feature type="compositionally biased region" description="Acidic residues" evidence="6">
    <location>
        <begin position="118"/>
        <end position="129"/>
    </location>
</feature>
<evidence type="ECO:0000313" key="9">
    <source>
        <dbReference type="Proteomes" id="UP000054007"/>
    </source>
</evidence>
<comment type="subcellular location">
    <subcellularLocation>
        <location evidence="1">Nucleus</location>
    </subcellularLocation>
</comment>
<dbReference type="Pfam" id="PF04082">
    <property type="entry name" value="Fungal_trans"/>
    <property type="match status" value="1"/>
</dbReference>
<dbReference type="InterPro" id="IPR036864">
    <property type="entry name" value="Zn2-C6_fun-type_DNA-bd_sf"/>
</dbReference>
<sequence>MKCVGAEDGSNKCQRCKRSQVECVFEKHRRGRKPGSKLSEASKMLRRLEKGLINAKRKNTAQDYSQPGPSVYPGGAYHTPTNTHFPSNELPPPHNMSPQYPADGGYPQSAGSSRTIEVDDEDDDREENDEVYPARVIKKENQRNNFLRTILNPEDEHVKVQTRGSESYSPPSRDTASPVNNVTDPIDAGLVTEEDAKILFDAIFIRLNPFINLFDPALHTVQYVRSKSRFLFTVLIACGCRFFKHDAFKQCQRMAQDLAIQAFADQWKCIEVCQAFACLIYWREPDENRTWTYIGYASRMAIELNLNRYVAVPPPHETELQFLERRNRERTYLVLFVHDRSLSTQTGRSWMLPEDDLVRHVHQWHEWNGGPIRPEDVVVAAFTTLRHITAETTEIFHDSRTGSGHSDMKYDVVLRNCNGKLTQWMDQWTKEMQKAGGQTFHFSLLSFFRLYDRLFLNSFGIQYSSSNQTSPSVQAVSACYMSATEALRILSKDFADMSMLRYCQDSVTVMSAYAAVFLLKLLRSSPSLLQLHDGAAREIYSVITATADAYQAASNVSPTSAHAAYHARFLRSLLHNDLFNTPPVRAPQPIKYEEPIDPRLHPMQGHDGQGSLRSPTQNVYPPVGSDSQEAYGQHYNSSPTTSTASAPTHYQQQIHHQHNGMGGNGGMYTAYAPGPVAPPPPPPPSSQQEMDAQYWRNMFLNLGFGGQGDNPNPMAAIMTQPHTAPHYQHHSHSQMQQQQPGGYQLPPYGH</sequence>
<dbReference type="GO" id="GO:0006351">
    <property type="term" value="P:DNA-templated transcription"/>
    <property type="evidence" value="ECO:0007669"/>
    <property type="project" value="InterPro"/>
</dbReference>
<keyword evidence="2" id="KW-0805">Transcription regulation</keyword>
<evidence type="ECO:0000256" key="3">
    <source>
        <dbReference type="ARBA" id="ARBA00023125"/>
    </source>
</evidence>
<dbReference type="GO" id="GO:0000976">
    <property type="term" value="F:transcription cis-regulatory region binding"/>
    <property type="evidence" value="ECO:0007669"/>
    <property type="project" value="TreeGrafter"/>
</dbReference>
<feature type="compositionally biased region" description="Low complexity" evidence="6">
    <location>
        <begin position="733"/>
        <end position="750"/>
    </location>
</feature>
<evidence type="ECO:0000256" key="6">
    <source>
        <dbReference type="SAM" id="MobiDB-lite"/>
    </source>
</evidence>
<dbReference type="InterPro" id="IPR051089">
    <property type="entry name" value="prtT"/>
</dbReference>
<feature type="region of interest" description="Disordered" evidence="6">
    <location>
        <begin position="594"/>
        <end position="689"/>
    </location>
</feature>
<keyword evidence="5" id="KW-0539">Nucleus</keyword>
<evidence type="ECO:0000256" key="4">
    <source>
        <dbReference type="ARBA" id="ARBA00023163"/>
    </source>
</evidence>
<dbReference type="AlphaFoldDB" id="A0A0D7B256"/>
<dbReference type="CDD" id="cd12148">
    <property type="entry name" value="fungal_TF_MHR"/>
    <property type="match status" value="1"/>
</dbReference>
<evidence type="ECO:0000256" key="5">
    <source>
        <dbReference type="ARBA" id="ARBA00023242"/>
    </source>
</evidence>